<evidence type="ECO:0000313" key="5">
    <source>
        <dbReference type="Proteomes" id="UP001524502"/>
    </source>
</evidence>
<proteinExistence type="predicted"/>
<keyword evidence="2" id="KW-0812">Transmembrane</keyword>
<evidence type="ECO:0000256" key="2">
    <source>
        <dbReference type="SAM" id="Phobius"/>
    </source>
</evidence>
<evidence type="ECO:0000256" key="1">
    <source>
        <dbReference type="SAM" id="MobiDB-lite"/>
    </source>
</evidence>
<dbReference type="RefSeq" id="WP_256131961.1">
    <property type="nucleotide sequence ID" value="NZ_JANFXK010000008.1"/>
</dbReference>
<feature type="compositionally biased region" description="Acidic residues" evidence="1">
    <location>
        <begin position="203"/>
        <end position="215"/>
    </location>
</feature>
<reference evidence="4 5" key="1">
    <citation type="submission" date="2022-06" db="EMBL/GenBank/DDBJ databases">
        <title>Isolation of gut microbiota from human fecal samples.</title>
        <authorList>
            <person name="Pamer E.G."/>
            <person name="Barat B."/>
            <person name="Waligurski E."/>
            <person name="Medina S."/>
            <person name="Paddock L."/>
            <person name="Mostad J."/>
        </authorList>
    </citation>
    <scope>NUCLEOTIDE SEQUENCE [LARGE SCALE GENOMIC DNA]</scope>
    <source>
        <strain evidence="4 5">SL.3.17</strain>
    </source>
</reference>
<feature type="transmembrane region" description="Helical" evidence="2">
    <location>
        <begin position="407"/>
        <end position="425"/>
    </location>
</feature>
<feature type="transmembrane region" description="Helical" evidence="2">
    <location>
        <begin position="462"/>
        <end position="485"/>
    </location>
</feature>
<keyword evidence="5" id="KW-1185">Reference proteome</keyword>
<feature type="compositionally biased region" description="Basic and acidic residues" evidence="1">
    <location>
        <begin position="173"/>
        <end position="202"/>
    </location>
</feature>
<feature type="compositionally biased region" description="Acidic residues" evidence="1">
    <location>
        <begin position="241"/>
        <end position="255"/>
    </location>
</feature>
<evidence type="ECO:0000313" key="4">
    <source>
        <dbReference type="EMBL" id="MCQ4636765.1"/>
    </source>
</evidence>
<evidence type="ECO:0000259" key="3">
    <source>
        <dbReference type="Pfam" id="PF13240"/>
    </source>
</evidence>
<feature type="domain" description="Zinc-ribbon" evidence="3">
    <location>
        <begin position="2"/>
        <end position="21"/>
    </location>
</feature>
<organism evidence="4 5">
    <name type="scientific">Anaerovorax odorimutans</name>
    <dbReference type="NCBI Taxonomy" id="109327"/>
    <lineage>
        <taxon>Bacteria</taxon>
        <taxon>Bacillati</taxon>
        <taxon>Bacillota</taxon>
        <taxon>Clostridia</taxon>
        <taxon>Peptostreptococcales</taxon>
        <taxon>Anaerovoracaceae</taxon>
        <taxon>Anaerovorax</taxon>
    </lineage>
</organism>
<dbReference type="Pfam" id="PF13240">
    <property type="entry name" value="Zn_Ribbon_1"/>
    <property type="match status" value="1"/>
</dbReference>
<keyword evidence="2" id="KW-0472">Membrane</keyword>
<accession>A0ABT1RNL5</accession>
<protein>
    <submittedName>
        <fullName evidence="4">Zinc-ribbon domain-containing protein</fullName>
    </submittedName>
</protein>
<feature type="compositionally biased region" description="Acidic residues" evidence="1">
    <location>
        <begin position="127"/>
        <end position="136"/>
    </location>
</feature>
<feature type="compositionally biased region" description="Basic and acidic residues" evidence="1">
    <location>
        <begin position="41"/>
        <end position="57"/>
    </location>
</feature>
<dbReference type="Proteomes" id="UP001524502">
    <property type="component" value="Unassembled WGS sequence"/>
</dbReference>
<feature type="transmembrane region" description="Helical" evidence="2">
    <location>
        <begin position="374"/>
        <end position="395"/>
    </location>
</feature>
<feature type="region of interest" description="Disordered" evidence="1">
    <location>
        <begin position="25"/>
        <end position="57"/>
    </location>
</feature>
<feature type="compositionally biased region" description="Basic and acidic residues" evidence="1">
    <location>
        <begin position="102"/>
        <end position="115"/>
    </location>
</feature>
<comment type="caution">
    <text evidence="4">The sequence shown here is derived from an EMBL/GenBank/DDBJ whole genome shotgun (WGS) entry which is preliminary data.</text>
</comment>
<feature type="transmembrane region" description="Helical" evidence="2">
    <location>
        <begin position="431"/>
        <end position="450"/>
    </location>
</feature>
<feature type="compositionally biased region" description="Acidic residues" evidence="1">
    <location>
        <begin position="28"/>
        <end position="40"/>
    </location>
</feature>
<sequence length="486" mass="52692">MYCENCGARIDDDSKFCENCGVLVNPDAEPEEPAEPESAEPEVREVEAAPSDTKEQAVTDLDQLLNLDLEPTPKKEYGLSDHTQIFTKETFFKETPPQEPDAESKDLKEDEKISEGETEVPVADVSCEQEEGPEGPEAEKELQEEKAELPEAEAVFAGAEPVKTEPATELFAEETRQPEEEKTAEEPESQEAKEEVFIWRKDEDEEKTEEPEEEMDVRVEEPEPVSEEPSLLSQEKTGEPEISETADDGAAEEAESEKPLFCMACGRRLPKGAAFCDACGTPTGEVAPVEIHRRRPGQGMFAELAKEFFVKPAAAIEKAASEDAFLPGVVFLLIKDVILAVLAAVFMGKMSATLGIFGTWLIQGDAFGFGAKMFLIAIVLDVLWIGLLYGAGMLFKGKGSIRELTGACGTASLLTTALLIVTIVLTAFVPVAALCSVLITLAATIAVMVKASAQAMHTDENLGLYAVPTAFACFIIIVFVALRLLA</sequence>
<name>A0ABT1RNL5_9FIRM</name>
<keyword evidence="2" id="KW-1133">Transmembrane helix</keyword>
<gene>
    <name evidence="4" type="ORF">NE619_08480</name>
</gene>
<dbReference type="InterPro" id="IPR026870">
    <property type="entry name" value="Zinc_ribbon_dom"/>
</dbReference>
<feature type="region of interest" description="Disordered" evidence="1">
    <location>
        <begin position="88"/>
        <end position="256"/>
    </location>
</feature>
<feature type="compositionally biased region" description="Basic and acidic residues" evidence="1">
    <location>
        <begin position="137"/>
        <end position="149"/>
    </location>
</feature>
<dbReference type="EMBL" id="JANFXK010000008">
    <property type="protein sequence ID" value="MCQ4636765.1"/>
    <property type="molecule type" value="Genomic_DNA"/>
</dbReference>